<evidence type="ECO:0000256" key="4">
    <source>
        <dbReference type="ARBA" id="ARBA00022679"/>
    </source>
</evidence>
<evidence type="ECO:0000259" key="12">
    <source>
        <dbReference type="Pfam" id="PF08545"/>
    </source>
</evidence>
<keyword evidence="7 10" id="KW-0275">Fatty acid biosynthesis</keyword>
<dbReference type="InterPro" id="IPR013751">
    <property type="entry name" value="ACP_syn_III_N"/>
</dbReference>
<evidence type="ECO:0000313" key="14">
    <source>
        <dbReference type="Proteomes" id="UP000323176"/>
    </source>
</evidence>
<comment type="pathway">
    <text evidence="10">Lipid metabolism; fatty acid biosynthesis.</text>
</comment>
<dbReference type="InterPro" id="IPR004655">
    <property type="entry name" value="FabH"/>
</dbReference>
<name>A0A5C8EW34_BRAPL</name>
<dbReference type="SUPFAM" id="SSF53901">
    <property type="entry name" value="Thiolase-like"/>
    <property type="match status" value="1"/>
</dbReference>
<evidence type="ECO:0000256" key="8">
    <source>
        <dbReference type="ARBA" id="ARBA00023268"/>
    </source>
</evidence>
<evidence type="ECO:0000256" key="6">
    <source>
        <dbReference type="ARBA" id="ARBA00023098"/>
    </source>
</evidence>
<dbReference type="NCBIfam" id="NF006829">
    <property type="entry name" value="PRK09352.1"/>
    <property type="match status" value="1"/>
</dbReference>
<dbReference type="InterPro" id="IPR016039">
    <property type="entry name" value="Thiolase-like"/>
</dbReference>
<evidence type="ECO:0000259" key="11">
    <source>
        <dbReference type="Pfam" id="PF08541"/>
    </source>
</evidence>
<evidence type="ECO:0000256" key="10">
    <source>
        <dbReference type="HAMAP-Rule" id="MF_01815"/>
    </source>
</evidence>
<dbReference type="GO" id="GO:0004315">
    <property type="term" value="F:3-oxoacyl-[acyl-carrier-protein] synthase activity"/>
    <property type="evidence" value="ECO:0007669"/>
    <property type="project" value="InterPro"/>
</dbReference>
<dbReference type="PANTHER" id="PTHR34069">
    <property type="entry name" value="3-OXOACYL-[ACYL-CARRIER-PROTEIN] SYNTHASE 3"/>
    <property type="match status" value="1"/>
</dbReference>
<feature type="active site" evidence="10">
    <location>
        <position position="112"/>
    </location>
</feature>
<comment type="catalytic activity">
    <reaction evidence="10">
        <text>malonyl-[ACP] + acetyl-CoA + H(+) = 3-oxobutanoyl-[ACP] + CO2 + CoA</text>
        <dbReference type="Rhea" id="RHEA:12080"/>
        <dbReference type="Rhea" id="RHEA-COMP:9623"/>
        <dbReference type="Rhea" id="RHEA-COMP:9625"/>
        <dbReference type="ChEBI" id="CHEBI:15378"/>
        <dbReference type="ChEBI" id="CHEBI:16526"/>
        <dbReference type="ChEBI" id="CHEBI:57287"/>
        <dbReference type="ChEBI" id="CHEBI:57288"/>
        <dbReference type="ChEBI" id="CHEBI:78449"/>
        <dbReference type="ChEBI" id="CHEBI:78450"/>
        <dbReference type="EC" id="2.3.1.180"/>
    </reaction>
</comment>
<dbReference type="AlphaFoldDB" id="A0A5C8EW34"/>
<dbReference type="GO" id="GO:0005737">
    <property type="term" value="C:cytoplasm"/>
    <property type="evidence" value="ECO:0007669"/>
    <property type="project" value="UniProtKB-SubCell"/>
</dbReference>
<comment type="subcellular location">
    <subcellularLocation>
        <location evidence="10">Cytoplasm</location>
    </subcellularLocation>
</comment>
<dbReference type="Pfam" id="PF08541">
    <property type="entry name" value="ACP_syn_III_C"/>
    <property type="match status" value="1"/>
</dbReference>
<keyword evidence="3 10" id="KW-0444">Lipid biosynthesis</keyword>
<proteinExistence type="inferred from homology"/>
<evidence type="ECO:0000313" key="13">
    <source>
        <dbReference type="EMBL" id="TXJ42125.1"/>
    </source>
</evidence>
<dbReference type="OrthoDB" id="9815506at2"/>
<keyword evidence="2 10" id="KW-0963">Cytoplasm</keyword>
<feature type="domain" description="Beta-ketoacyl-[acyl-carrier-protein] synthase III N-terminal" evidence="12">
    <location>
        <begin position="106"/>
        <end position="185"/>
    </location>
</feature>
<dbReference type="Proteomes" id="UP000323176">
    <property type="component" value="Unassembled WGS sequence"/>
</dbReference>
<sequence length="326" mass="35565">MKAYIKNLSSYLPENILTNYDLEKKLDTNNDWIVTRTGIEERRIADKNESSANMAIKAVKKLIEKKEKIDDADAVIVATSTKSYTFPSTAGLIQKEFSIKNSCLAFDISAACSGYIYALNTATSLVESGECKKVLIVAAEKCSDIINWEDRSTAILFGDGVSAALIEAREEDESGVIIATDIGSEPNDEILIVKGGGSAEPITEKNVEDKLNSITMEGTEVFKKAVTTFDETIRKTVKSANLELTDLNLIITHQANTRIMNAVAKKLGFDDSKFYVNIQKYGNTSAASVGIAFTEAFEKNAIKKGDYVLLTAFGAGLTWGSTLIKF</sequence>
<comment type="caution">
    <text evidence="13">The sequence shown here is derived from an EMBL/GenBank/DDBJ whole genome shotgun (WGS) entry which is preliminary data.</text>
</comment>
<feature type="domain" description="Beta-ketoacyl-[acyl-carrier-protein] synthase III C-terminal" evidence="11">
    <location>
        <begin position="239"/>
        <end position="325"/>
    </location>
</feature>
<dbReference type="HAMAP" id="MF_01815">
    <property type="entry name" value="FabH"/>
    <property type="match status" value="1"/>
</dbReference>
<feature type="active site" evidence="10">
    <location>
        <position position="253"/>
    </location>
</feature>
<dbReference type="NCBIfam" id="TIGR00747">
    <property type="entry name" value="fabH"/>
    <property type="match status" value="1"/>
</dbReference>
<dbReference type="InterPro" id="IPR013747">
    <property type="entry name" value="ACP_syn_III_C"/>
</dbReference>
<dbReference type="GO" id="GO:0006633">
    <property type="term" value="P:fatty acid biosynthetic process"/>
    <property type="evidence" value="ECO:0007669"/>
    <property type="project" value="UniProtKB-UniRule"/>
</dbReference>
<keyword evidence="5 10" id="KW-0276">Fatty acid metabolism</keyword>
<reference evidence="13 14" key="1">
    <citation type="journal article" date="1992" name="Lakartidningen">
        <title>[Penicillin V and not amoxicillin is the first choice preparation in acute otitis].</title>
        <authorList>
            <person name="Kamme C."/>
            <person name="Lundgren K."/>
            <person name="Prellner K."/>
        </authorList>
    </citation>
    <scope>NUCLEOTIDE SEQUENCE [LARGE SCALE GENOMIC DNA]</scope>
    <source>
        <strain evidence="13 14">PC5538III-hc</strain>
    </source>
</reference>
<keyword evidence="9 10" id="KW-0012">Acyltransferase</keyword>
<dbReference type="Pfam" id="PF08545">
    <property type="entry name" value="ACP_syn_III"/>
    <property type="match status" value="1"/>
</dbReference>
<dbReference type="GO" id="GO:0033818">
    <property type="term" value="F:beta-ketoacyl-acyl-carrier-protein synthase III activity"/>
    <property type="evidence" value="ECO:0007669"/>
    <property type="project" value="UniProtKB-UniRule"/>
</dbReference>
<feature type="region of interest" description="ACP-binding" evidence="10">
    <location>
        <begin position="254"/>
        <end position="258"/>
    </location>
</feature>
<dbReference type="EC" id="2.3.1.180" evidence="10"/>
<protein>
    <recommendedName>
        <fullName evidence="10">Beta-ketoacyl-[acyl-carrier-protein] synthase III</fullName>
        <shortName evidence="10">Beta-ketoacyl-ACP synthase III</shortName>
        <shortName evidence="10">KAS III</shortName>
        <ecNumber evidence="10">2.3.1.180</ecNumber>
    </recommendedName>
    <alternativeName>
        <fullName evidence="10">3-oxoacyl-[acyl-carrier-protein] synthase 3</fullName>
    </alternativeName>
    <alternativeName>
        <fullName evidence="10">3-oxoacyl-[acyl-carrier-protein] synthase III</fullName>
    </alternativeName>
</protein>
<comment type="function">
    <text evidence="10">Catalyzes the condensation reaction of fatty acid synthesis by the addition to an acyl acceptor of two carbons from malonyl-ACP. Catalyzes the first condensation reaction which initiates fatty acid synthesis and may therefore play a role in governing the total rate of fatty acid production. Possesses both acetoacetyl-ACP synthase and acetyl transacylase activities. Its substrate specificity determines the biosynthesis of branched-chain and/or straight-chain of fatty acids.</text>
</comment>
<evidence type="ECO:0000256" key="3">
    <source>
        <dbReference type="ARBA" id="ARBA00022516"/>
    </source>
</evidence>
<keyword evidence="4 10" id="KW-0808">Transferase</keyword>
<evidence type="ECO:0000256" key="7">
    <source>
        <dbReference type="ARBA" id="ARBA00023160"/>
    </source>
</evidence>
<evidence type="ECO:0000256" key="5">
    <source>
        <dbReference type="ARBA" id="ARBA00022832"/>
    </source>
</evidence>
<dbReference type="PANTHER" id="PTHR34069:SF2">
    <property type="entry name" value="BETA-KETOACYL-[ACYL-CARRIER-PROTEIN] SYNTHASE III"/>
    <property type="match status" value="1"/>
</dbReference>
<feature type="active site" evidence="10">
    <location>
        <position position="283"/>
    </location>
</feature>
<keyword evidence="6 10" id="KW-0443">Lipid metabolism</keyword>
<evidence type="ECO:0000256" key="9">
    <source>
        <dbReference type="ARBA" id="ARBA00023315"/>
    </source>
</evidence>
<organism evidence="13 14">
    <name type="scientific">Brachyspira pilosicoli</name>
    <name type="common">Serpulina pilosicoli</name>
    <dbReference type="NCBI Taxonomy" id="52584"/>
    <lineage>
        <taxon>Bacteria</taxon>
        <taxon>Pseudomonadati</taxon>
        <taxon>Spirochaetota</taxon>
        <taxon>Spirochaetia</taxon>
        <taxon>Brachyspirales</taxon>
        <taxon>Brachyspiraceae</taxon>
        <taxon>Brachyspira</taxon>
    </lineage>
</organism>
<dbReference type="EMBL" id="SAXY01000036">
    <property type="protein sequence ID" value="TXJ42125.1"/>
    <property type="molecule type" value="Genomic_DNA"/>
</dbReference>
<evidence type="ECO:0000256" key="2">
    <source>
        <dbReference type="ARBA" id="ARBA00022490"/>
    </source>
</evidence>
<comment type="subunit">
    <text evidence="10">Homodimer.</text>
</comment>
<comment type="similarity">
    <text evidence="1 10">Belongs to the thiolase-like superfamily. FabH family.</text>
</comment>
<comment type="domain">
    <text evidence="10">The last Arg residue of the ACP-binding site is essential for the weak association between ACP/AcpP and FabH.</text>
</comment>
<dbReference type="Gene3D" id="3.40.47.10">
    <property type="match status" value="1"/>
</dbReference>
<gene>
    <name evidence="10" type="primary">fabH</name>
    <name evidence="13" type="ORF">EPJ72_05775</name>
</gene>
<accession>A0A5C8EW34</accession>
<keyword evidence="8 10" id="KW-0511">Multifunctional enzyme</keyword>
<dbReference type="GO" id="GO:0044550">
    <property type="term" value="P:secondary metabolite biosynthetic process"/>
    <property type="evidence" value="ECO:0007669"/>
    <property type="project" value="TreeGrafter"/>
</dbReference>
<evidence type="ECO:0000256" key="1">
    <source>
        <dbReference type="ARBA" id="ARBA00008642"/>
    </source>
</evidence>
<dbReference type="UniPathway" id="UPA00094"/>
<dbReference type="CDD" id="cd00830">
    <property type="entry name" value="KAS_III"/>
    <property type="match status" value="1"/>
</dbReference>